<comment type="caution">
    <text evidence="1">The sequence shown here is derived from an EMBL/GenBank/DDBJ whole genome shotgun (WGS) entry which is preliminary data.</text>
</comment>
<reference evidence="1 2" key="1">
    <citation type="journal article" date="2018" name="Aquat. Microb. Ecol.">
        <title>Gammaproteobacterial methanotrophs dominate.</title>
        <authorList>
            <person name="Rissanen A.J."/>
            <person name="Saarenheimo J."/>
            <person name="Tiirola M."/>
            <person name="Peura S."/>
            <person name="Aalto S.L."/>
            <person name="Karvinen A."/>
            <person name="Nykanen H."/>
        </authorList>
    </citation>
    <scope>NUCLEOTIDE SEQUENCE [LARGE SCALE GENOMIC DNA]</scope>
    <source>
        <strain evidence="1">AMbin10</strain>
    </source>
</reference>
<organism evidence="1 2">
    <name type="scientific">Candidatus Methylumidiphilus alinenensis</name>
    <dbReference type="NCBI Taxonomy" id="2202197"/>
    <lineage>
        <taxon>Bacteria</taxon>
        <taxon>Pseudomonadati</taxon>
        <taxon>Pseudomonadota</taxon>
        <taxon>Gammaproteobacteria</taxon>
        <taxon>Methylococcales</taxon>
        <taxon>Candidatus Methylumidiphilus</taxon>
    </lineage>
</organism>
<gene>
    <name evidence="1" type="ORF">DM484_15180</name>
</gene>
<protein>
    <submittedName>
        <fullName evidence="1">Uncharacterized protein</fullName>
    </submittedName>
</protein>
<evidence type="ECO:0000313" key="1">
    <source>
        <dbReference type="EMBL" id="PZN77223.1"/>
    </source>
</evidence>
<name>A0A2W4R138_9GAMM</name>
<dbReference type="AlphaFoldDB" id="A0A2W4R138"/>
<sequence length="68" mass="7911">MINHLKNFLDGVSNVLALWPDEDYVRPQRGDCLTDYDYLRTDMGQVAKDMRKALKKQKHGQTDDRKSA</sequence>
<dbReference type="EMBL" id="QJPH01000341">
    <property type="protein sequence ID" value="PZN77223.1"/>
    <property type="molecule type" value="Genomic_DNA"/>
</dbReference>
<proteinExistence type="predicted"/>
<dbReference type="Proteomes" id="UP000249396">
    <property type="component" value="Unassembled WGS sequence"/>
</dbReference>
<evidence type="ECO:0000313" key="2">
    <source>
        <dbReference type="Proteomes" id="UP000249396"/>
    </source>
</evidence>
<accession>A0A2W4R138</accession>